<feature type="domain" description="tRNA-specific 2-thiouridylase MnmA-like C-terminal" evidence="12">
    <location>
        <begin position="140"/>
        <end position="197"/>
    </location>
</feature>
<accession>A0A9D1KU46</accession>
<comment type="catalytic activity">
    <reaction evidence="10">
        <text>S-sulfanyl-L-cysteinyl-[protein] + uridine(34) in tRNA + AH2 + ATP = 2-thiouridine(34) in tRNA + L-cysteinyl-[protein] + A + AMP + diphosphate + H(+)</text>
        <dbReference type="Rhea" id="RHEA:47032"/>
        <dbReference type="Rhea" id="RHEA-COMP:10131"/>
        <dbReference type="Rhea" id="RHEA-COMP:11726"/>
        <dbReference type="Rhea" id="RHEA-COMP:11727"/>
        <dbReference type="Rhea" id="RHEA-COMP:11728"/>
        <dbReference type="ChEBI" id="CHEBI:13193"/>
        <dbReference type="ChEBI" id="CHEBI:15378"/>
        <dbReference type="ChEBI" id="CHEBI:17499"/>
        <dbReference type="ChEBI" id="CHEBI:29950"/>
        <dbReference type="ChEBI" id="CHEBI:30616"/>
        <dbReference type="ChEBI" id="CHEBI:33019"/>
        <dbReference type="ChEBI" id="CHEBI:61963"/>
        <dbReference type="ChEBI" id="CHEBI:65315"/>
        <dbReference type="ChEBI" id="CHEBI:87170"/>
        <dbReference type="ChEBI" id="CHEBI:456215"/>
        <dbReference type="EC" id="2.8.1.13"/>
    </reaction>
</comment>
<dbReference type="InterPro" id="IPR014729">
    <property type="entry name" value="Rossmann-like_a/b/a_fold"/>
</dbReference>
<keyword evidence="7" id="KW-0067">ATP-binding</keyword>
<dbReference type="Pfam" id="PF20259">
    <property type="entry name" value="tRNA_Me_trans_M"/>
    <property type="match status" value="1"/>
</dbReference>
<sequence>IISRLLLPLEGITDKEQVRDMARKKVLNNSEAKDSQEICFIEDGENYRDFIKNRGAVCEKGCFTDKNGNVLGQHSGILNYTIGQRKGLGVALGKPAFVIDIDSENNRVVLGDNEDLFSREVLSCDNLIEGAAPDIGFTFPENVEVKIRYGAKPAKASAEVMKDGRIMTVFEEPQRAATPGQSIVFYHEGRVIGGGFISR</sequence>
<dbReference type="AlphaFoldDB" id="A0A9D1KU46"/>
<evidence type="ECO:0000256" key="1">
    <source>
        <dbReference type="ARBA" id="ARBA00011949"/>
    </source>
</evidence>
<dbReference type="Gene3D" id="2.30.30.280">
    <property type="entry name" value="Adenine nucleotide alpha hydrolases-like domains"/>
    <property type="match status" value="1"/>
</dbReference>
<dbReference type="GO" id="GO:0103016">
    <property type="term" value="F:tRNA-uridine 2-sulfurtransferase activity"/>
    <property type="evidence" value="ECO:0007669"/>
    <property type="project" value="UniProtKB-EC"/>
</dbReference>
<evidence type="ECO:0000256" key="7">
    <source>
        <dbReference type="ARBA" id="ARBA00022840"/>
    </source>
</evidence>
<feature type="domain" description="tRNA-specific 2-thiouridylase MnmA-like central" evidence="13">
    <location>
        <begin position="49"/>
        <end position="112"/>
    </location>
</feature>
<evidence type="ECO:0000256" key="2">
    <source>
        <dbReference type="ARBA" id="ARBA00022490"/>
    </source>
</evidence>
<evidence type="ECO:0000256" key="11">
    <source>
        <dbReference type="ARBA" id="ARBA00056575"/>
    </source>
</evidence>
<keyword evidence="9" id="KW-1015">Disulfide bond</keyword>
<dbReference type="Proteomes" id="UP000824159">
    <property type="component" value="Unassembled WGS sequence"/>
</dbReference>
<dbReference type="SUPFAM" id="SSF52402">
    <property type="entry name" value="Adenine nucleotide alpha hydrolases-like"/>
    <property type="match status" value="1"/>
</dbReference>
<dbReference type="InterPro" id="IPR023382">
    <property type="entry name" value="MnmA-like_central_sf"/>
</dbReference>
<evidence type="ECO:0000256" key="6">
    <source>
        <dbReference type="ARBA" id="ARBA00022741"/>
    </source>
</evidence>
<dbReference type="FunFam" id="2.30.30.280:FF:000001">
    <property type="entry name" value="tRNA-specific 2-thiouridylase MnmA"/>
    <property type="match status" value="1"/>
</dbReference>
<dbReference type="InterPro" id="IPR046885">
    <property type="entry name" value="MnmA-like_C"/>
</dbReference>
<evidence type="ECO:0000259" key="12">
    <source>
        <dbReference type="Pfam" id="PF20258"/>
    </source>
</evidence>
<evidence type="ECO:0000256" key="5">
    <source>
        <dbReference type="ARBA" id="ARBA00022694"/>
    </source>
</evidence>
<dbReference type="Pfam" id="PF20258">
    <property type="entry name" value="tRNA_Me_trans_C"/>
    <property type="match status" value="1"/>
</dbReference>
<keyword evidence="5" id="KW-0819">tRNA processing</keyword>
<evidence type="ECO:0000313" key="14">
    <source>
        <dbReference type="EMBL" id="HIT99486.1"/>
    </source>
</evidence>
<dbReference type="EMBL" id="DVLX01000051">
    <property type="protein sequence ID" value="HIT99486.1"/>
    <property type="molecule type" value="Genomic_DNA"/>
</dbReference>
<dbReference type="Pfam" id="PF03054">
    <property type="entry name" value="tRNA_Me_trans"/>
    <property type="match status" value="1"/>
</dbReference>
<reference evidence="14" key="1">
    <citation type="submission" date="2020-10" db="EMBL/GenBank/DDBJ databases">
        <authorList>
            <person name="Gilroy R."/>
        </authorList>
    </citation>
    <scope>NUCLEOTIDE SEQUENCE</scope>
    <source>
        <strain evidence="14">CHK176-22527</strain>
    </source>
</reference>
<evidence type="ECO:0000313" key="15">
    <source>
        <dbReference type="Proteomes" id="UP000824159"/>
    </source>
</evidence>
<dbReference type="InterPro" id="IPR046884">
    <property type="entry name" value="MnmA-like_central"/>
</dbReference>
<evidence type="ECO:0000256" key="9">
    <source>
        <dbReference type="ARBA" id="ARBA00023157"/>
    </source>
</evidence>
<name>A0A9D1KU46_9FIRM</name>
<comment type="caution">
    <text evidence="14">The sequence shown here is derived from an EMBL/GenBank/DDBJ whole genome shotgun (WGS) entry which is preliminary data.</text>
</comment>
<evidence type="ECO:0000256" key="3">
    <source>
        <dbReference type="ARBA" id="ARBA00022555"/>
    </source>
</evidence>
<keyword evidence="6" id="KW-0547">Nucleotide-binding</keyword>
<evidence type="ECO:0000256" key="10">
    <source>
        <dbReference type="ARBA" id="ARBA00051542"/>
    </source>
</evidence>
<dbReference type="PANTHER" id="PTHR11933">
    <property type="entry name" value="TRNA 5-METHYLAMINOMETHYL-2-THIOURIDYLATE -METHYLTRANSFERASE"/>
    <property type="match status" value="1"/>
</dbReference>
<dbReference type="GO" id="GO:0000049">
    <property type="term" value="F:tRNA binding"/>
    <property type="evidence" value="ECO:0007669"/>
    <property type="project" value="UniProtKB-KW"/>
</dbReference>
<comment type="function">
    <text evidence="11">Catalyzes the 2-thiolation of uridine at the wobble position (U34) of tRNA, leading to the formation of s(2)U34.</text>
</comment>
<evidence type="ECO:0000256" key="8">
    <source>
        <dbReference type="ARBA" id="ARBA00022884"/>
    </source>
</evidence>
<keyword evidence="3" id="KW-0820">tRNA-binding</keyword>
<dbReference type="EC" id="2.8.1.13" evidence="1"/>
<proteinExistence type="predicted"/>
<organism evidence="14 15">
    <name type="scientific">Candidatus Allocopromorpha excrementavium</name>
    <dbReference type="NCBI Taxonomy" id="2840741"/>
    <lineage>
        <taxon>Bacteria</taxon>
        <taxon>Bacillati</taxon>
        <taxon>Bacillota</taxon>
        <taxon>Clostridia</taxon>
        <taxon>Eubacteriales</taxon>
        <taxon>Eubacteriaceae</taxon>
        <taxon>Eubacteriaceae incertae sedis</taxon>
        <taxon>Candidatus Allocopromorpha</taxon>
    </lineage>
</organism>
<protein>
    <recommendedName>
        <fullName evidence="1">tRNA-uridine 2-sulfurtransferase</fullName>
        <ecNumber evidence="1">2.8.1.13</ecNumber>
    </recommendedName>
</protein>
<dbReference type="GO" id="GO:0002143">
    <property type="term" value="P:tRNA wobble position uridine thiolation"/>
    <property type="evidence" value="ECO:0007669"/>
    <property type="project" value="TreeGrafter"/>
</dbReference>
<dbReference type="GO" id="GO:0005524">
    <property type="term" value="F:ATP binding"/>
    <property type="evidence" value="ECO:0007669"/>
    <property type="project" value="UniProtKB-KW"/>
</dbReference>
<evidence type="ECO:0000256" key="4">
    <source>
        <dbReference type="ARBA" id="ARBA00022679"/>
    </source>
</evidence>
<dbReference type="Gene3D" id="2.40.30.10">
    <property type="entry name" value="Translation factors"/>
    <property type="match status" value="1"/>
</dbReference>
<dbReference type="PANTHER" id="PTHR11933:SF5">
    <property type="entry name" value="MITOCHONDRIAL TRNA-SPECIFIC 2-THIOURIDYLASE 1"/>
    <property type="match status" value="1"/>
</dbReference>
<feature type="non-terminal residue" evidence="14">
    <location>
        <position position="1"/>
    </location>
</feature>
<keyword evidence="4" id="KW-0808">Transferase</keyword>
<evidence type="ECO:0000259" key="13">
    <source>
        <dbReference type="Pfam" id="PF20259"/>
    </source>
</evidence>
<gene>
    <name evidence="14" type="ORF">IAD12_04455</name>
</gene>
<reference evidence="14" key="2">
    <citation type="journal article" date="2021" name="PeerJ">
        <title>Extensive microbial diversity within the chicken gut microbiome revealed by metagenomics and culture.</title>
        <authorList>
            <person name="Gilroy R."/>
            <person name="Ravi A."/>
            <person name="Getino M."/>
            <person name="Pursley I."/>
            <person name="Horton D.L."/>
            <person name="Alikhan N.F."/>
            <person name="Baker D."/>
            <person name="Gharbi K."/>
            <person name="Hall N."/>
            <person name="Watson M."/>
            <person name="Adriaenssens E.M."/>
            <person name="Foster-Nyarko E."/>
            <person name="Jarju S."/>
            <person name="Secka A."/>
            <person name="Antonio M."/>
            <person name="Oren A."/>
            <person name="Chaudhuri R.R."/>
            <person name="La Ragione R."/>
            <person name="Hildebrand F."/>
            <person name="Pallen M.J."/>
        </authorList>
    </citation>
    <scope>NUCLEOTIDE SEQUENCE</scope>
    <source>
        <strain evidence="14">CHK176-22527</strain>
    </source>
</reference>
<keyword evidence="8" id="KW-0694">RNA-binding</keyword>
<dbReference type="Gene3D" id="3.40.50.620">
    <property type="entry name" value="HUPs"/>
    <property type="match status" value="1"/>
</dbReference>
<keyword evidence="2" id="KW-0963">Cytoplasm</keyword>